<keyword evidence="4" id="KW-1185">Reference proteome</keyword>
<sequence>MRTTRRCPIRRGLGAAAIAALLVTTSVQPVAAQADEPHASSSSAKVSVDFGSRQGELPRPERLNNFGNVTAWPKQRADDVEFLNKQGLHGDVYRVWVSSPNASAADNVFNQCDLKTRTCDFSRLDAYLTEASTVSDSLLINLNPTDFVEGKRPMQDLEPMLRLILQRIKEKYPRVKYVEAFNEPDWQFHGKQRQQGRPADRTTLQPGDLYRFYEPYYEAVHQVNRHLRRADRLQLGGPALMYMDPKWMKPFLDDFAADKDPRKRLDFLSYHAYLAWDDNYQVPTMYNGDLRVVASQRETLRGWLEERRIRRDIPSYVTETGIYPGPAYDDTDPKKDYIRQAAGMATYGYLFANQPDTYMFNWCVRHRVEERKDQLVTRTPYGPAANTFTPYGNMLLMQSRMKDTRVPAVSKDSLEGDNGVYALASKDRTGASLMVWNWQHVNDRSYRAAIDMSRMPSDLRHGPVRRLMYRIDQTTSNYFADPAKAELQMVDKRIIRPGRTHTEIVDLPPNAIYLIVLERV</sequence>
<organism evidence="3 4">
    <name type="scientific">Streptomyces griseoloalbus</name>
    <dbReference type="NCBI Taxonomy" id="67303"/>
    <lineage>
        <taxon>Bacteria</taxon>
        <taxon>Bacillati</taxon>
        <taxon>Actinomycetota</taxon>
        <taxon>Actinomycetes</taxon>
        <taxon>Kitasatosporales</taxon>
        <taxon>Streptomycetaceae</taxon>
        <taxon>Streptomyces</taxon>
    </lineage>
</organism>
<evidence type="ECO:0000313" key="4">
    <source>
        <dbReference type="Proteomes" id="UP001551582"/>
    </source>
</evidence>
<reference evidence="3 4" key="1">
    <citation type="submission" date="2024-06" db="EMBL/GenBank/DDBJ databases">
        <title>The Natural Products Discovery Center: Release of the First 8490 Sequenced Strains for Exploring Actinobacteria Biosynthetic Diversity.</title>
        <authorList>
            <person name="Kalkreuter E."/>
            <person name="Kautsar S.A."/>
            <person name="Yang D."/>
            <person name="Bader C.D."/>
            <person name="Teijaro C.N."/>
            <person name="Fluegel L."/>
            <person name="Davis C.M."/>
            <person name="Simpson J.R."/>
            <person name="Lauterbach L."/>
            <person name="Steele A.D."/>
            <person name="Gui C."/>
            <person name="Meng S."/>
            <person name="Li G."/>
            <person name="Viehrig K."/>
            <person name="Ye F."/>
            <person name="Su P."/>
            <person name="Kiefer A.F."/>
            <person name="Nichols A."/>
            <person name="Cepeda A.J."/>
            <person name="Yan W."/>
            <person name="Fan B."/>
            <person name="Jiang Y."/>
            <person name="Adhikari A."/>
            <person name="Zheng C.-J."/>
            <person name="Schuster L."/>
            <person name="Cowan T.M."/>
            <person name="Smanski M.J."/>
            <person name="Chevrette M.G."/>
            <person name="De Carvalho L.P.S."/>
            <person name="Shen B."/>
        </authorList>
    </citation>
    <scope>NUCLEOTIDE SEQUENCE [LARGE SCALE GENOMIC DNA]</scope>
    <source>
        <strain evidence="3 4">NPDC048274</strain>
    </source>
</reference>
<evidence type="ECO:0000256" key="2">
    <source>
        <dbReference type="SAM" id="SignalP"/>
    </source>
</evidence>
<name>A0ABV3E099_9ACTN</name>
<dbReference type="RefSeq" id="WP_359977238.1">
    <property type="nucleotide sequence ID" value="NZ_JBEZLS010000003.1"/>
</dbReference>
<feature type="region of interest" description="Disordered" evidence="1">
    <location>
        <begin position="33"/>
        <end position="66"/>
    </location>
</feature>
<gene>
    <name evidence="3" type="ORF">AB0D65_05930</name>
</gene>
<dbReference type="EMBL" id="JBEZLS010000003">
    <property type="protein sequence ID" value="MEU9350557.1"/>
    <property type="molecule type" value="Genomic_DNA"/>
</dbReference>
<dbReference type="InterPro" id="IPR006311">
    <property type="entry name" value="TAT_signal"/>
</dbReference>
<evidence type="ECO:0000313" key="3">
    <source>
        <dbReference type="EMBL" id="MEU9350557.1"/>
    </source>
</evidence>
<accession>A0ABV3E099</accession>
<dbReference type="SUPFAM" id="SSF51445">
    <property type="entry name" value="(Trans)glycosidases"/>
    <property type="match status" value="1"/>
</dbReference>
<keyword evidence="2" id="KW-0732">Signal</keyword>
<dbReference type="Gene3D" id="3.20.20.80">
    <property type="entry name" value="Glycosidases"/>
    <property type="match status" value="1"/>
</dbReference>
<feature type="chain" id="PRO_5045178670" evidence="2">
    <location>
        <begin position="32"/>
        <end position="520"/>
    </location>
</feature>
<dbReference type="InterPro" id="IPR017853">
    <property type="entry name" value="GH"/>
</dbReference>
<proteinExistence type="predicted"/>
<protein>
    <submittedName>
        <fullName evidence="3">Uncharacterized protein</fullName>
    </submittedName>
</protein>
<evidence type="ECO:0000256" key="1">
    <source>
        <dbReference type="SAM" id="MobiDB-lite"/>
    </source>
</evidence>
<feature type="signal peptide" evidence="2">
    <location>
        <begin position="1"/>
        <end position="31"/>
    </location>
</feature>
<dbReference type="PROSITE" id="PS51318">
    <property type="entry name" value="TAT"/>
    <property type="match status" value="1"/>
</dbReference>
<dbReference type="Proteomes" id="UP001551582">
    <property type="component" value="Unassembled WGS sequence"/>
</dbReference>
<comment type="caution">
    <text evidence="3">The sequence shown here is derived from an EMBL/GenBank/DDBJ whole genome shotgun (WGS) entry which is preliminary data.</text>
</comment>